<dbReference type="AlphaFoldDB" id="A0AAD9SVR5"/>
<comment type="caution">
    <text evidence="3">The sequence shown here is derived from an EMBL/GenBank/DDBJ whole genome shotgun (WGS) entry which is preliminary data.</text>
</comment>
<feature type="compositionally biased region" description="Polar residues" evidence="1">
    <location>
        <begin position="174"/>
        <end position="184"/>
    </location>
</feature>
<protein>
    <recommendedName>
        <fullName evidence="2">Inositol polyphosphate-related phosphatase domain-containing protein</fullName>
    </recommendedName>
</protein>
<feature type="compositionally biased region" description="Low complexity" evidence="1">
    <location>
        <begin position="147"/>
        <end position="166"/>
    </location>
</feature>
<dbReference type="SUPFAM" id="SSF56219">
    <property type="entry name" value="DNase I-like"/>
    <property type="match status" value="1"/>
</dbReference>
<dbReference type="Gene3D" id="2.130.10.10">
    <property type="entry name" value="YVTN repeat-like/Quinoprotein amine dehydrogenase"/>
    <property type="match status" value="1"/>
</dbReference>
<evidence type="ECO:0000313" key="3">
    <source>
        <dbReference type="EMBL" id="KAK2624014.1"/>
    </source>
</evidence>
<feature type="compositionally biased region" description="Polar residues" evidence="1">
    <location>
        <begin position="323"/>
        <end position="335"/>
    </location>
</feature>
<name>A0AAD9SVR5_9HELO</name>
<organism evidence="3 4">
    <name type="scientific">Diplocarpon rosae</name>
    <dbReference type="NCBI Taxonomy" id="946125"/>
    <lineage>
        <taxon>Eukaryota</taxon>
        <taxon>Fungi</taxon>
        <taxon>Dikarya</taxon>
        <taxon>Ascomycota</taxon>
        <taxon>Pezizomycotina</taxon>
        <taxon>Leotiomycetes</taxon>
        <taxon>Helotiales</taxon>
        <taxon>Drepanopezizaceae</taxon>
        <taxon>Diplocarpon</taxon>
    </lineage>
</organism>
<dbReference type="EMBL" id="JAUBYV010000011">
    <property type="protein sequence ID" value="KAK2624014.1"/>
    <property type="molecule type" value="Genomic_DNA"/>
</dbReference>
<proteinExistence type="predicted"/>
<feature type="compositionally biased region" description="Low complexity" evidence="1">
    <location>
        <begin position="261"/>
        <end position="280"/>
    </location>
</feature>
<evidence type="ECO:0000259" key="2">
    <source>
        <dbReference type="SMART" id="SM00128"/>
    </source>
</evidence>
<dbReference type="InterPro" id="IPR036322">
    <property type="entry name" value="WD40_repeat_dom_sf"/>
</dbReference>
<feature type="region of interest" description="Disordered" evidence="1">
    <location>
        <begin position="1"/>
        <end position="425"/>
    </location>
</feature>
<feature type="region of interest" description="Disordered" evidence="1">
    <location>
        <begin position="464"/>
        <end position="484"/>
    </location>
</feature>
<feature type="compositionally biased region" description="Polar residues" evidence="1">
    <location>
        <begin position="115"/>
        <end position="126"/>
    </location>
</feature>
<accession>A0AAD9SVR5</accession>
<reference evidence="3" key="1">
    <citation type="submission" date="2023-06" db="EMBL/GenBank/DDBJ databases">
        <title>Draft genome of Marssonina rosae.</title>
        <authorList>
            <person name="Cheng Q."/>
        </authorList>
    </citation>
    <scope>NUCLEOTIDE SEQUENCE</scope>
    <source>
        <strain evidence="3">R4</strain>
    </source>
</reference>
<dbReference type="SUPFAM" id="SSF50978">
    <property type="entry name" value="WD40 repeat-like"/>
    <property type="match status" value="1"/>
</dbReference>
<dbReference type="InterPro" id="IPR000300">
    <property type="entry name" value="IPPc"/>
</dbReference>
<feature type="compositionally biased region" description="Polar residues" evidence="1">
    <location>
        <begin position="244"/>
        <end position="259"/>
    </location>
</feature>
<gene>
    <name evidence="3" type="ORF">QTJ16_006648</name>
</gene>
<dbReference type="InterPro" id="IPR036691">
    <property type="entry name" value="Endo/exonu/phosph_ase_sf"/>
</dbReference>
<dbReference type="GO" id="GO:0004439">
    <property type="term" value="F:phosphatidylinositol-4,5-bisphosphate 5-phosphatase activity"/>
    <property type="evidence" value="ECO:0007669"/>
    <property type="project" value="TreeGrafter"/>
</dbReference>
<feature type="compositionally biased region" description="Polar residues" evidence="1">
    <location>
        <begin position="397"/>
        <end position="412"/>
    </location>
</feature>
<dbReference type="Gene3D" id="3.60.10.10">
    <property type="entry name" value="Endonuclease/exonuclease/phosphatase"/>
    <property type="match status" value="1"/>
</dbReference>
<sequence>MDEPAAESLDGSSIKPVSSLRSHFEQMASSKPKPPPPAGSKPISPQQTGSSVSYGGRDVVRPGSTKQEDSTFGDDAWVVRGREKDAMDNGLRLPRRASEHVSSSPTRNVHPHAMSTISPSTITPAVTIQPPQSPSMASASNFALPHSPSYLSTDSPSSASSGCASPRHIKRPSRSNTPFLETGTSPKISNSRPPSPPPPRRSSEFRRDAMKGCHDAATNSKPPPVNRADKPKISSKPTFLAARTASTTLGLSPQATVDRTSPFGSSPSSASSPENELPSPVLSRTRPWNAVGPRNGVAPIHKPFDPPPLHHSVATKKHDHETNGLNRGISSLQGTEEQRPALPIRPQAVTEPTTNRGFRDIMPPPPRPSMDRPRPMGTTQRTIPEDAPLYPTPPKRVSSTPTKQLQVKQLQTPPRHGRSATVDTTSERTPIEFRNPGVNMAPRQSLDAASVSLNVKEAEPGVYPDITRSNRREPVPQRGATELSTKHDTRIIDICGEFVCTTGSMTRVWSLLTGDILVNLAHTEGTKIISVAFKPTVLVEDEGTRLWLGTNSGDLLEVDVPTSAIVASKNAHTRRDVVRICRHLNQMWTLDDGGSLIVWAPDSTGVPSLTESPIKNFRLAKGHTFSMVVGNEFWQASGKEIRIYTPSVDGSSQLQVLQGTLSQPDTGDITSGSTIGLSEEVYFGHANGKISIYSRHDYSCLGVVNISQYKISSLTSSCGYLWAGFSTGAVYVYDTKPAIWNVKKDWQAHDSQVVKLIADKSGCWELGRVQVVSLGQDNMIRVWDGLLEADWLEHHMQSYENEYANFTPIKALFMSWNAGASTPSTLKQTRHAQDANFFQDLLEKSDLPDIVVFGFQELVDLEDKKTMTKTFFTSSKKKVDPSPALEHMSRAYREWTHFLKRCMDDLDALYFPLHNSKLVGLYTMVFVKNPLQHRIRSLDQAELKRGLSGLHGNKGALIVRFVLDDTSMCFVNCHLAAGQNHAKERTADLEAIFDSELLSPVKDFGVRQDSFVTGGTGTMVMDHEICVLNGDLNYRIDATTTNNVLNSVQKDEIPKLLARDQLLRARARNPWHKMRAFDEGQITFAPTYKYDVGTDVYDTSGKQRTPAYCDRVLFRGGDRIKQLDYRREELHLSDHRPVIAEFEIEIKTMSAEKREQKWAECLEDLASRRKRLIREARQHFLVDYLGFDEVTSKKMISHLEKQEKEKASRIAEMKRENGR</sequence>
<dbReference type="GO" id="GO:0046856">
    <property type="term" value="P:phosphatidylinositol dephosphorylation"/>
    <property type="evidence" value="ECO:0007669"/>
    <property type="project" value="InterPro"/>
</dbReference>
<dbReference type="Proteomes" id="UP001285354">
    <property type="component" value="Unassembled WGS sequence"/>
</dbReference>
<dbReference type="Pfam" id="PF22669">
    <property type="entry name" value="Exo_endo_phos2"/>
    <property type="match status" value="1"/>
</dbReference>
<dbReference type="PANTHER" id="PTHR11200">
    <property type="entry name" value="INOSITOL 5-PHOSPHATASE"/>
    <property type="match status" value="1"/>
</dbReference>
<dbReference type="InterPro" id="IPR046985">
    <property type="entry name" value="IP5"/>
</dbReference>
<evidence type="ECO:0000313" key="4">
    <source>
        <dbReference type="Proteomes" id="UP001285354"/>
    </source>
</evidence>
<dbReference type="InterPro" id="IPR015943">
    <property type="entry name" value="WD40/YVTN_repeat-like_dom_sf"/>
</dbReference>
<keyword evidence="4" id="KW-1185">Reference proteome</keyword>
<dbReference type="PANTHER" id="PTHR11200:SF240">
    <property type="entry name" value="INOSITOL POLYPHOSPHATE 5-PHOSPHATASE C9G1.10C-RELATED"/>
    <property type="match status" value="1"/>
</dbReference>
<dbReference type="SMART" id="SM00128">
    <property type="entry name" value="IPPc"/>
    <property type="match status" value="1"/>
</dbReference>
<feature type="compositionally biased region" description="Basic and acidic residues" evidence="1">
    <location>
        <begin position="201"/>
        <end position="214"/>
    </location>
</feature>
<evidence type="ECO:0000256" key="1">
    <source>
        <dbReference type="SAM" id="MobiDB-lite"/>
    </source>
</evidence>
<feature type="domain" description="Inositol polyphosphate-related phosphatase" evidence="2">
    <location>
        <begin position="807"/>
        <end position="1150"/>
    </location>
</feature>
<feature type="region of interest" description="Disordered" evidence="1">
    <location>
        <begin position="1199"/>
        <end position="1219"/>
    </location>
</feature>